<name>A0A6C0ED18_9ZZZZ</name>
<evidence type="ECO:0000313" key="1">
    <source>
        <dbReference type="EMBL" id="QHT26531.1"/>
    </source>
</evidence>
<protein>
    <submittedName>
        <fullName evidence="1">Uncharacterized protein</fullName>
    </submittedName>
</protein>
<organism evidence="1">
    <name type="scientific">viral metagenome</name>
    <dbReference type="NCBI Taxonomy" id="1070528"/>
    <lineage>
        <taxon>unclassified sequences</taxon>
        <taxon>metagenomes</taxon>
        <taxon>organismal metagenomes</taxon>
    </lineage>
</organism>
<reference evidence="1" key="1">
    <citation type="journal article" date="2020" name="Nature">
        <title>Giant virus diversity and host interactions through global metagenomics.</title>
        <authorList>
            <person name="Schulz F."/>
            <person name="Roux S."/>
            <person name="Paez-Espino D."/>
            <person name="Jungbluth S."/>
            <person name="Walsh D.A."/>
            <person name="Denef V.J."/>
            <person name="McMahon K.D."/>
            <person name="Konstantinidis K.T."/>
            <person name="Eloe-Fadrosh E.A."/>
            <person name="Kyrpides N.C."/>
            <person name="Woyke T."/>
        </authorList>
    </citation>
    <scope>NUCLEOTIDE SEQUENCE</scope>
    <source>
        <strain evidence="1">GVMAG-M-3300023179-27</strain>
    </source>
</reference>
<dbReference type="AlphaFoldDB" id="A0A6C0ED18"/>
<dbReference type="EMBL" id="MN739797">
    <property type="protein sequence ID" value="QHT26531.1"/>
    <property type="molecule type" value="Genomic_DNA"/>
</dbReference>
<sequence>MDHMSVLKEEMTYAKKAYDNCVKNLIPLLKEKVPEGYPTREFIKWYNSNMYEHENNINVFPINEPYNFEENNEEPVSVESFSKVLKREHLELLFPNAIIDDTNKIFIKNPDTLTRIIKSHISTFVSKGEYGKFAQVVNDYLNITYDAKMLFTYKNNNMMNLYYYNVNDYSLHVARYMIYNITTLLPEGFKLSNVFEIIYNDNDDRAFDYCDFQYKLESDESTEVPMEETYTESENSLDEIMDELLKRKRELNILYDTMDVLHAEDDEYMKLLHENLREGYPTKKFIELFNEKMSRYSDNHFSYPYDVPEGCEPIIVKFKTNMFNENNISTMFPKASIVETTPFYEEEDGDYKEEDDDHSYFIAMTDYFLLKQNVAEHLKKCITDPVLTLNIISQYLDIIHPWCELDSVDGYFTFGCNIEQMREFKILYGNIEEIINEINFLIPSPYTFKICDTMDGDSEDGIHIYTEFYDILDDCPLMVV</sequence>
<proteinExistence type="predicted"/>
<accession>A0A6C0ED18</accession>